<organism evidence="1 2">
    <name type="scientific">[Clostridium] citroniae WAL-19142</name>
    <dbReference type="NCBI Taxonomy" id="742734"/>
    <lineage>
        <taxon>Bacteria</taxon>
        <taxon>Bacillati</taxon>
        <taxon>Bacillota</taxon>
        <taxon>Clostridia</taxon>
        <taxon>Lachnospirales</taxon>
        <taxon>Lachnospiraceae</taxon>
        <taxon>Enterocloster</taxon>
    </lineage>
</organism>
<proteinExistence type="predicted"/>
<gene>
    <name evidence="1" type="ORF">HMPREF9470_05512</name>
</gene>
<dbReference type="EMBL" id="ADLK01000059">
    <property type="protein sequence ID" value="KMW10662.1"/>
    <property type="molecule type" value="Genomic_DNA"/>
</dbReference>
<sequence>MSIEAMDRNGCNSVYAKGKTYLSAIIIIPTTNVESICLLEKMR</sequence>
<dbReference type="Proteomes" id="UP000037392">
    <property type="component" value="Unassembled WGS sequence"/>
</dbReference>
<evidence type="ECO:0000313" key="2">
    <source>
        <dbReference type="Proteomes" id="UP000037392"/>
    </source>
</evidence>
<dbReference type="AlphaFoldDB" id="A0A0J9BDT2"/>
<dbReference type="PATRIC" id="fig|742734.4.peg.5899"/>
<name>A0A0J9BDT2_9FIRM</name>
<comment type="caution">
    <text evidence="1">The sequence shown here is derived from an EMBL/GenBank/DDBJ whole genome shotgun (WGS) entry which is preliminary data.</text>
</comment>
<accession>A0A0J9BDT2</accession>
<evidence type="ECO:0000313" key="1">
    <source>
        <dbReference type="EMBL" id="KMW10662.1"/>
    </source>
</evidence>
<protein>
    <submittedName>
        <fullName evidence="1">Uncharacterized protein</fullName>
    </submittedName>
</protein>
<reference evidence="1 2" key="1">
    <citation type="submission" date="2011-04" db="EMBL/GenBank/DDBJ databases">
        <title>The Genome Sequence of Clostridium citroniae WAL-19142.</title>
        <authorList>
            <consortium name="The Broad Institute Genome Sequencing Platform"/>
            <person name="Earl A."/>
            <person name="Ward D."/>
            <person name="Feldgarden M."/>
            <person name="Gevers D."/>
            <person name="Warren Y.A."/>
            <person name="Tyrrell K.L."/>
            <person name="Citron D.M."/>
            <person name="Goldstein E.J."/>
            <person name="Daigneault M."/>
            <person name="Allen-Vercoe E."/>
            <person name="Young S.K."/>
            <person name="Zeng Q."/>
            <person name="Gargeya S."/>
            <person name="Fitzgerald M."/>
            <person name="Haas B."/>
            <person name="Abouelleil A."/>
            <person name="Alvarado L."/>
            <person name="Arachchi H.M."/>
            <person name="Berlin A."/>
            <person name="Brown A."/>
            <person name="Chapman S.B."/>
            <person name="Chen Z."/>
            <person name="Dunbar C."/>
            <person name="Freedman E."/>
            <person name="Gearin G."/>
            <person name="Gellesch M."/>
            <person name="Goldberg J."/>
            <person name="Griggs A."/>
            <person name="Gujja S."/>
            <person name="Heilman E.R."/>
            <person name="Heiman D."/>
            <person name="Howarth C."/>
            <person name="Larson L."/>
            <person name="Lui A."/>
            <person name="MacDonald P.J."/>
            <person name="Mehta T."/>
            <person name="Montmayeur A."/>
            <person name="Murphy C."/>
            <person name="Neiman D."/>
            <person name="Pearson M."/>
            <person name="Priest M."/>
            <person name="Roberts A."/>
            <person name="Saif S."/>
            <person name="Shea T."/>
            <person name="Shenoy N."/>
            <person name="Sisk P."/>
            <person name="Stolte C."/>
            <person name="Sykes S."/>
            <person name="White J."/>
            <person name="Yandava C."/>
            <person name="Wortman J."/>
            <person name="Nusbaum C."/>
            <person name="Birren B."/>
        </authorList>
    </citation>
    <scope>NUCLEOTIDE SEQUENCE [LARGE SCALE GENOMIC DNA]</scope>
    <source>
        <strain evidence="1 2">WAL-19142</strain>
    </source>
</reference>